<comment type="caution">
    <text evidence="1">The sequence shown here is derived from an EMBL/GenBank/DDBJ whole genome shotgun (WGS) entry which is preliminary data.</text>
</comment>
<keyword evidence="2" id="KW-1185">Reference proteome</keyword>
<evidence type="ECO:0000313" key="1">
    <source>
        <dbReference type="EMBL" id="KAH8015975.1"/>
    </source>
</evidence>
<reference evidence="1" key="1">
    <citation type="submission" date="2021-08" db="EMBL/GenBank/DDBJ databases">
        <title>The first chromosome-level gecko genome reveals the dynamic sex chromosomes of Neotropical dwarf geckos (Sphaerodactylidae: Sphaerodactylus).</title>
        <authorList>
            <person name="Pinto B.J."/>
            <person name="Keating S.E."/>
            <person name="Gamble T."/>
        </authorList>
    </citation>
    <scope>NUCLEOTIDE SEQUENCE</scope>
    <source>
        <strain evidence="1">TG3544</strain>
    </source>
</reference>
<accession>A0ACB8GA28</accession>
<proteinExistence type="predicted"/>
<dbReference type="EMBL" id="CM037614">
    <property type="protein sequence ID" value="KAH8015975.1"/>
    <property type="molecule type" value="Genomic_DNA"/>
</dbReference>
<gene>
    <name evidence="1" type="ORF">K3G42_010846</name>
</gene>
<evidence type="ECO:0000313" key="2">
    <source>
        <dbReference type="Proteomes" id="UP000827872"/>
    </source>
</evidence>
<dbReference type="Proteomes" id="UP000827872">
    <property type="component" value="Linkage Group LG01"/>
</dbReference>
<sequence>MTRNPIYDYPEPYANPRHESQTSPQNISLVGRLRLTQPLWLQMGINSAAALHILQREPPGTFLVRRSNTRQCQVLCLRLPDNSSPVFVTTYCLHQEPTVISLEGSDMKFPSLLHLIASYCCSRDILPLPLHLPQPIRKASSCQQLEAIAHLGLEFWSSSFNTREPAQPTPPVSPLSVGVNPLLLSLYDPQGQNSKPLASADPTRDLSFSGMPQGDVGARRQHFKSSIKVRVSTEAASPLSPPAAPPPPIPVWKKKNPPKPPQLPASCGSSWSSNCHSSPQVSSQAVMRSNTYHVPCSNGGTKKKEARHQFGASFNISPVPSSGRLLRVTEEEQTEWSNKGSDLGQHPPRDISPSEKGVAGPGVSGFTFSPSEPP</sequence>
<organism evidence="1 2">
    <name type="scientific">Sphaerodactylus townsendi</name>
    <dbReference type="NCBI Taxonomy" id="933632"/>
    <lineage>
        <taxon>Eukaryota</taxon>
        <taxon>Metazoa</taxon>
        <taxon>Chordata</taxon>
        <taxon>Craniata</taxon>
        <taxon>Vertebrata</taxon>
        <taxon>Euteleostomi</taxon>
        <taxon>Lepidosauria</taxon>
        <taxon>Squamata</taxon>
        <taxon>Bifurcata</taxon>
        <taxon>Gekkota</taxon>
        <taxon>Sphaerodactylidae</taxon>
        <taxon>Sphaerodactylus</taxon>
    </lineage>
</organism>
<protein>
    <submittedName>
        <fullName evidence="1">Uncharacterized protein</fullName>
    </submittedName>
</protein>
<name>A0ACB8GA28_9SAUR</name>